<evidence type="ECO:0008006" key="4">
    <source>
        <dbReference type="Google" id="ProtNLM"/>
    </source>
</evidence>
<organism evidence="2 3">
    <name type="scientific">Pseudomonas amygdali pv. tabaci</name>
    <name type="common">Pseudomonas syringae pv. tabaci</name>
    <dbReference type="NCBI Taxonomy" id="322"/>
    <lineage>
        <taxon>Bacteria</taxon>
        <taxon>Pseudomonadati</taxon>
        <taxon>Pseudomonadota</taxon>
        <taxon>Gammaproteobacteria</taxon>
        <taxon>Pseudomonadales</taxon>
        <taxon>Pseudomonadaceae</taxon>
        <taxon>Pseudomonas</taxon>
        <taxon>Pseudomonas amygdali</taxon>
    </lineage>
</organism>
<comment type="caution">
    <text evidence="2">The sequence shown here is derived from an EMBL/GenBank/DDBJ whole genome shotgun (WGS) entry which is preliminary data.</text>
</comment>
<dbReference type="AlphaFoldDB" id="A0A3M6HKS0"/>
<proteinExistence type="predicted"/>
<evidence type="ECO:0000313" key="3">
    <source>
        <dbReference type="Proteomes" id="UP000271531"/>
    </source>
</evidence>
<evidence type="ECO:0000313" key="2">
    <source>
        <dbReference type="EMBL" id="RMW05499.1"/>
    </source>
</evidence>
<feature type="region of interest" description="Disordered" evidence="1">
    <location>
        <begin position="1"/>
        <end position="28"/>
    </location>
</feature>
<dbReference type="EMBL" id="RBVA01000312">
    <property type="protein sequence ID" value="RMW05499.1"/>
    <property type="molecule type" value="Genomic_DNA"/>
</dbReference>
<name>A0A3M6HKS0_PSEAJ</name>
<dbReference type="Proteomes" id="UP000271531">
    <property type="component" value="Unassembled WGS sequence"/>
</dbReference>
<protein>
    <recommendedName>
        <fullName evidence="4">Type III effector HopAZ1</fullName>
    </recommendedName>
</protein>
<accession>A0A3M6HKS0</accession>
<reference evidence="2 3" key="1">
    <citation type="submission" date="2018-08" db="EMBL/GenBank/DDBJ databases">
        <title>Recombination of ecologically and evolutionarily significant loci maintains genetic cohesion in the Pseudomonas syringae species complex.</title>
        <authorList>
            <person name="Dillon M."/>
            <person name="Thakur S."/>
            <person name="Almeida R.N.D."/>
            <person name="Weir B.S."/>
            <person name="Guttman D.S."/>
        </authorList>
    </citation>
    <scope>NUCLEOTIDE SEQUENCE [LARGE SCALE GENOMIC DNA]</scope>
    <source>
        <strain evidence="2 3">ICMP 4525</strain>
    </source>
</reference>
<evidence type="ECO:0000256" key="1">
    <source>
        <dbReference type="SAM" id="MobiDB-lite"/>
    </source>
</evidence>
<sequence>MEPLLNELPLTAPSDGLPSTKRSSGPKGQFVVNTTFNQRKISVTYGIRGGVGTSAYYTQPQPFDELKLKPEQIQEKTAKLMEKGYFTVPIAEPTRRFLHEQSSLSNPAWRQETVGKVIDLKATDYERSTTAVAKDIATTLTGKQQQLRPHEFQLRRAKNQGADQWHQDKGPKKVICIATIEGRGTEYVKRAESEGIFEAGHFGKMTPLDARAVEQRTREAKQDRFYFLCGQRYLRRQHSQTGTPLAPSEWSLHLPGTMAIRQATQD</sequence>
<gene>
    <name evidence="2" type="ORF">ALP03_03403</name>
</gene>